<comment type="caution">
    <text evidence="1">The sequence shown here is derived from an EMBL/GenBank/DDBJ whole genome shotgun (WGS) entry which is preliminary data.</text>
</comment>
<evidence type="ECO:0000313" key="2">
    <source>
        <dbReference type="Proteomes" id="UP001158360"/>
    </source>
</evidence>
<dbReference type="Proteomes" id="UP001158360">
    <property type="component" value="Unassembled WGS sequence"/>
</dbReference>
<name>A0AAW6SF74_ENTCL</name>
<reference evidence="1" key="1">
    <citation type="submission" date="2022-09" db="EMBL/GenBank/DDBJ databases">
        <title>Intensive care unit water sources are persistently colonized with multi-drug resistant bacteria and are the site of extensive horizontal gene transfer of antibiotic resistance genes.</title>
        <authorList>
            <person name="Diorio-Toth L."/>
        </authorList>
    </citation>
    <scope>NUCLEOTIDE SEQUENCE</scope>
    <source>
        <strain evidence="1">GD04139</strain>
    </source>
</reference>
<accession>A0AAW6SF74</accession>
<organism evidence="1 2">
    <name type="scientific">Enterobacter cloacae</name>
    <dbReference type="NCBI Taxonomy" id="550"/>
    <lineage>
        <taxon>Bacteria</taxon>
        <taxon>Pseudomonadati</taxon>
        <taxon>Pseudomonadota</taxon>
        <taxon>Gammaproteobacteria</taxon>
        <taxon>Enterobacterales</taxon>
        <taxon>Enterobacteriaceae</taxon>
        <taxon>Enterobacter</taxon>
        <taxon>Enterobacter cloacae complex</taxon>
    </lineage>
</organism>
<gene>
    <name evidence="1" type="ORF">N7383_26625</name>
</gene>
<feature type="non-terminal residue" evidence="1">
    <location>
        <position position="261"/>
    </location>
</feature>
<evidence type="ECO:0000313" key="1">
    <source>
        <dbReference type="EMBL" id="MDH0199197.1"/>
    </source>
</evidence>
<dbReference type="AlphaFoldDB" id="A0AAW6SF74"/>
<proteinExistence type="predicted"/>
<sequence length="261" mass="27229">MAKNEFKPFSIAGGANVISQADYEVLAALSTGFTSGVAKANEINKVLRQASFVAAALAQFISDKTNSDVLDDGSLSGFETKLIAALNALSQPLDATLTALAGLQTGPNKVPYFTDADVAALTDLTLVGRNIIGKGSVSDVVQYLGLQNALVKGSYGLGSRDSQSAASKEHVGSFFYEPFQPGTLYPESVVAIESAGPTTQEWGQFAVSYGTAIRVFAAHKSYSGQPETTELYHDQRKPTASDVGAYPLTGGILNGNMSATG</sequence>
<dbReference type="EMBL" id="JAODZM010000121">
    <property type="protein sequence ID" value="MDH0199197.1"/>
    <property type="molecule type" value="Genomic_DNA"/>
</dbReference>
<protein>
    <submittedName>
        <fullName evidence="1">Phage tail protein</fullName>
    </submittedName>
</protein>